<organism evidence="9 10">
    <name type="scientific">Lentinula edodes</name>
    <name type="common">Shiitake mushroom</name>
    <name type="synonym">Lentinus edodes</name>
    <dbReference type="NCBI Taxonomy" id="5353"/>
    <lineage>
        <taxon>Eukaryota</taxon>
        <taxon>Fungi</taxon>
        <taxon>Dikarya</taxon>
        <taxon>Basidiomycota</taxon>
        <taxon>Agaricomycotina</taxon>
        <taxon>Agaricomycetes</taxon>
        <taxon>Agaricomycetidae</taxon>
        <taxon>Agaricales</taxon>
        <taxon>Marasmiineae</taxon>
        <taxon>Omphalotaceae</taxon>
        <taxon>Lentinula</taxon>
    </lineage>
</organism>
<feature type="repeat" description="RCC1" evidence="6">
    <location>
        <begin position="615"/>
        <end position="670"/>
    </location>
</feature>
<keyword evidence="3 5" id="KW-0863">Zinc-finger</keyword>
<dbReference type="SUPFAM" id="SSF57903">
    <property type="entry name" value="FYVE/PHD zinc finger"/>
    <property type="match status" value="1"/>
</dbReference>
<evidence type="ECO:0000256" key="3">
    <source>
        <dbReference type="ARBA" id="ARBA00022771"/>
    </source>
</evidence>
<dbReference type="PRINTS" id="PR00633">
    <property type="entry name" value="RCCNDNSATION"/>
</dbReference>
<dbReference type="PROSITE" id="PS01359">
    <property type="entry name" value="ZF_PHD_1"/>
    <property type="match status" value="1"/>
</dbReference>
<feature type="repeat" description="RCC1" evidence="6">
    <location>
        <begin position="725"/>
        <end position="779"/>
    </location>
</feature>
<dbReference type="InterPro" id="IPR008030">
    <property type="entry name" value="NmrA-like"/>
</dbReference>
<keyword evidence="4" id="KW-0862">Zinc</keyword>
<name>A0A1Q3DWK1_LENED</name>
<dbReference type="InterPro" id="IPR019786">
    <property type="entry name" value="Zinc_finger_PHD-type_CS"/>
</dbReference>
<reference evidence="9 10" key="2">
    <citation type="submission" date="2017-02" db="EMBL/GenBank/DDBJ databases">
        <title>A genome survey and senescence transcriptome analysis in Lentinula edodes.</title>
        <authorList>
            <person name="Sakamoto Y."/>
            <person name="Nakade K."/>
            <person name="Sato S."/>
            <person name="Yoshida Y."/>
            <person name="Miyazaki K."/>
            <person name="Natsume S."/>
            <person name="Konno N."/>
        </authorList>
    </citation>
    <scope>NUCLEOTIDE SEQUENCE [LARGE SCALE GENOMIC DNA]</scope>
    <source>
        <strain evidence="9 10">NBRC 111202</strain>
    </source>
</reference>
<dbReference type="STRING" id="5353.A0A1Q3DWK1"/>
<dbReference type="Pfam" id="PF00628">
    <property type="entry name" value="PHD"/>
    <property type="match status" value="1"/>
</dbReference>
<dbReference type="Gene3D" id="2.130.10.30">
    <property type="entry name" value="Regulator of chromosome condensation 1/beta-lactamase-inhibitor protein II"/>
    <property type="match status" value="2"/>
</dbReference>
<dbReference type="PROSITE" id="PS50012">
    <property type="entry name" value="RCC1_3"/>
    <property type="match status" value="4"/>
</dbReference>
<dbReference type="GO" id="GO:0008270">
    <property type="term" value="F:zinc ion binding"/>
    <property type="evidence" value="ECO:0007669"/>
    <property type="project" value="UniProtKB-KW"/>
</dbReference>
<dbReference type="PANTHER" id="PTHR46207">
    <property type="entry name" value="PROTEIN RCC2"/>
    <property type="match status" value="1"/>
</dbReference>
<dbReference type="AlphaFoldDB" id="A0A1Q3DWK1"/>
<evidence type="ECO:0000256" key="7">
    <source>
        <dbReference type="SAM" id="MobiDB-lite"/>
    </source>
</evidence>
<comment type="caution">
    <text evidence="9">The sequence shown here is derived from an EMBL/GenBank/DDBJ whole genome shotgun (WGS) entry which is preliminary data.</text>
</comment>
<dbReference type="PROSITE" id="PS50016">
    <property type="entry name" value="ZF_PHD_2"/>
    <property type="match status" value="1"/>
</dbReference>
<dbReference type="InterPro" id="IPR028641">
    <property type="entry name" value="RCC2"/>
</dbReference>
<gene>
    <name evidence="9" type="ORF">LENED_000834</name>
</gene>
<dbReference type="GO" id="GO:0031267">
    <property type="term" value="F:small GTPase binding"/>
    <property type="evidence" value="ECO:0007669"/>
    <property type="project" value="TreeGrafter"/>
</dbReference>
<evidence type="ECO:0000256" key="6">
    <source>
        <dbReference type="PROSITE-ProRule" id="PRU00235"/>
    </source>
</evidence>
<feature type="region of interest" description="Disordered" evidence="7">
    <location>
        <begin position="777"/>
        <end position="815"/>
    </location>
</feature>
<reference evidence="9 10" key="1">
    <citation type="submission" date="2016-08" db="EMBL/GenBank/DDBJ databases">
        <authorList>
            <consortium name="Lentinula edodes genome sequencing consortium"/>
            <person name="Sakamoto Y."/>
            <person name="Nakade K."/>
            <person name="Sato S."/>
            <person name="Yoshida Y."/>
            <person name="Miyazaki K."/>
            <person name="Natsume S."/>
            <person name="Konno N."/>
        </authorList>
    </citation>
    <scope>NUCLEOTIDE SEQUENCE [LARGE SCALE GENOMIC DNA]</scope>
    <source>
        <strain evidence="9 10">NBRC 111202</strain>
    </source>
</reference>
<dbReference type="InterPro" id="IPR001965">
    <property type="entry name" value="Znf_PHD"/>
</dbReference>
<dbReference type="InterPro" id="IPR009091">
    <property type="entry name" value="RCC1/BLIP-II"/>
</dbReference>
<dbReference type="PANTHER" id="PTHR46207:SF1">
    <property type="entry name" value="PROTEIN RCC2"/>
    <property type="match status" value="1"/>
</dbReference>
<feature type="repeat" description="RCC1" evidence="6">
    <location>
        <begin position="431"/>
        <end position="495"/>
    </location>
</feature>
<keyword evidence="1" id="KW-0479">Metal-binding</keyword>
<dbReference type="InterPro" id="IPR011011">
    <property type="entry name" value="Znf_FYVE_PHD"/>
</dbReference>
<keyword evidence="10" id="KW-1185">Reference proteome</keyword>
<feature type="domain" description="PHD-type" evidence="8">
    <location>
        <begin position="819"/>
        <end position="870"/>
    </location>
</feature>
<dbReference type="SUPFAM" id="SSF51735">
    <property type="entry name" value="NAD(P)-binding Rossmann-fold domains"/>
    <property type="match status" value="1"/>
</dbReference>
<dbReference type="Gene3D" id="3.30.40.10">
    <property type="entry name" value="Zinc/RING finger domain, C3HC4 (zinc finger)"/>
    <property type="match status" value="1"/>
</dbReference>
<dbReference type="EMBL" id="BDGU01000013">
    <property type="protein sequence ID" value="GAV99381.1"/>
    <property type="molecule type" value="Genomic_DNA"/>
</dbReference>
<keyword evidence="2" id="KW-0677">Repeat</keyword>
<evidence type="ECO:0000256" key="1">
    <source>
        <dbReference type="ARBA" id="ARBA00022723"/>
    </source>
</evidence>
<proteinExistence type="predicted"/>
<dbReference type="Proteomes" id="UP000188533">
    <property type="component" value="Unassembled WGS sequence"/>
</dbReference>
<evidence type="ECO:0000256" key="2">
    <source>
        <dbReference type="ARBA" id="ARBA00022737"/>
    </source>
</evidence>
<dbReference type="Gene3D" id="3.40.50.720">
    <property type="entry name" value="NAD(P)-binding Rossmann-like Domain"/>
    <property type="match status" value="1"/>
</dbReference>
<dbReference type="PROSITE" id="PS00626">
    <property type="entry name" value="RCC1_2"/>
    <property type="match status" value="2"/>
</dbReference>
<sequence>MLQETLHEEGVRSVTLEAFKLWLDSGPVPSPRGQLVSLSSKVDSNRPGTVNFTDNNNRLITFVDNDPLTLQDPRLPGCFGDRFSALILNDFTPVAIYPSPVVNKSLKKQPVGEEFISILGREDIRNASRFPALGGISPKNEPEVLMLDWGMRHPVYSQPFKGPITYSPLLERLATTLSSPSSPYLTIHWRMESVSPDVLPDCAHDLVDTISNLLHSPDLSEGIQKVWFSGDYPVPLVEHLYPTSDRAQTRATIQNKSGTFRDFGEKHTEAVNILVDAFREGAELDRWTITDLTAELARMEKDNELHDVHPEFLADSGALGILDKMVGMDAAIFVGGSKRCGRTSSFTKQDSMSTNTDTGPQWGRVLICGGTDWTRLGRRDRSGVPVKSEEEGDPHPDLLEPHILRSLSNVKVVSVHTGCAACHFVVLDIDGNAWIFGRNGSCCLGVNKDDAGEAIDAISENAPMRINPVHLGSLRGTKFVDAACGRNHTLLVGSDGQVWTAGANPLGQCGHSPCPEVTSFKAVPGFHQDGPEHAIKVSAGISFSLVLTKSGKVFSFGSGEKGQIGNGSTGERITTGNKVAFDIIDTPYYIKELNGKKVVQIASGQQHSAAVDDEGYVYVWGYNGYCRLGLGNQVDMLKPKVVPQFSGPNKASMGSAVVCGPSNTVVIDRQGMYWMAGKWKNSGEGSSGSPYSSFRIIQDIMACKISHAACGGVTHWVITPDDEGTMTVAWGQSASNGELGLGPDEPKSSTKPTKHMPLEGIEVLQIAAGQNTTVFLVKPTSPKERPPISVANGDSKAEEESGDRYSERPRHPEDLEDVPDQCLVCDKDNGEDDSPLECDKCDNPFHLGCLNPPLAAVPPGEWFCPRCMKEQGAPLPGYKSVKPSTAVVPVAVSRVATPIHKRKGNDIDEDGDEEMQDGRSKRKAPGPEMGRTGSKKKRQSARWEECPNTPSLRKESIMMHITLKLVVDSLDVRSSFELPSHSFSMTINCNFPFNLLRKRSKRFDQGFLWVCPMAEVKVYRNLYQRTAILIEHSIEVVISVVPPPAYTTVQHALADAAKASGTVKLFVPSEWGLPTEGAKEKGEKNLFAVKDEVAEYLKSIELPYTRFYTGMFMAYVPWLVGIDVDGRVHIQGKGETPFTLTSQEDIGGFVGHVLTSLALTSPELVNASLRIQGQRLTLREYAQIVNKPVVTVAQDESLPVKTEGEKAFKTFLQNQVESGKASTGWDRKTEKEIDGAAGSANKLWEGHVWQTVKNN</sequence>
<dbReference type="InterPro" id="IPR000408">
    <property type="entry name" value="Reg_chr_condens"/>
</dbReference>
<feature type="region of interest" description="Disordered" evidence="7">
    <location>
        <begin position="899"/>
        <end position="947"/>
    </location>
</feature>
<dbReference type="Pfam" id="PF05368">
    <property type="entry name" value="NmrA"/>
    <property type="match status" value="1"/>
</dbReference>
<dbReference type="SUPFAM" id="SSF50985">
    <property type="entry name" value="RCC1/BLIP-II"/>
    <property type="match status" value="1"/>
</dbReference>
<evidence type="ECO:0000256" key="4">
    <source>
        <dbReference type="ARBA" id="ARBA00022833"/>
    </source>
</evidence>
<evidence type="ECO:0000313" key="10">
    <source>
        <dbReference type="Proteomes" id="UP000188533"/>
    </source>
</evidence>
<dbReference type="SMART" id="SM00249">
    <property type="entry name" value="PHD"/>
    <property type="match status" value="1"/>
</dbReference>
<accession>A0A1Q3DWK1</accession>
<dbReference type="InterPro" id="IPR058923">
    <property type="entry name" value="RCC1-like_dom"/>
</dbReference>
<evidence type="ECO:0000256" key="5">
    <source>
        <dbReference type="PROSITE-ProRule" id="PRU00146"/>
    </source>
</evidence>
<evidence type="ECO:0000313" key="9">
    <source>
        <dbReference type="EMBL" id="GAV99381.1"/>
    </source>
</evidence>
<dbReference type="InterPro" id="IPR019787">
    <property type="entry name" value="Znf_PHD-finger"/>
</dbReference>
<protein>
    <submittedName>
        <fullName evidence="9">RCC2 like protein</fullName>
    </submittedName>
</protein>
<feature type="compositionally biased region" description="Basic and acidic residues" evidence="7">
    <location>
        <begin position="795"/>
        <end position="813"/>
    </location>
</feature>
<dbReference type="InterPro" id="IPR013083">
    <property type="entry name" value="Znf_RING/FYVE/PHD"/>
</dbReference>
<feature type="region of interest" description="Disordered" evidence="7">
    <location>
        <begin position="733"/>
        <end position="754"/>
    </location>
</feature>
<dbReference type="InterPro" id="IPR036291">
    <property type="entry name" value="NAD(P)-bd_dom_sf"/>
</dbReference>
<dbReference type="Pfam" id="PF25390">
    <property type="entry name" value="WD40_RLD"/>
    <property type="match status" value="1"/>
</dbReference>
<feature type="repeat" description="RCC1" evidence="6">
    <location>
        <begin position="551"/>
        <end position="614"/>
    </location>
</feature>
<evidence type="ECO:0000259" key="8">
    <source>
        <dbReference type="PROSITE" id="PS50016"/>
    </source>
</evidence>
<dbReference type="GO" id="GO:0016020">
    <property type="term" value="C:membrane"/>
    <property type="evidence" value="ECO:0007669"/>
    <property type="project" value="TreeGrafter"/>
</dbReference>